<dbReference type="EMBL" id="ML178866">
    <property type="protein sequence ID" value="TFK96146.1"/>
    <property type="molecule type" value="Genomic_DNA"/>
</dbReference>
<accession>A0A5C3Q3Q4</accession>
<feature type="region of interest" description="Disordered" evidence="1">
    <location>
        <begin position="131"/>
        <end position="154"/>
    </location>
</feature>
<organism evidence="2 3">
    <name type="scientific">Pterulicium gracile</name>
    <dbReference type="NCBI Taxonomy" id="1884261"/>
    <lineage>
        <taxon>Eukaryota</taxon>
        <taxon>Fungi</taxon>
        <taxon>Dikarya</taxon>
        <taxon>Basidiomycota</taxon>
        <taxon>Agaricomycotina</taxon>
        <taxon>Agaricomycetes</taxon>
        <taxon>Agaricomycetidae</taxon>
        <taxon>Agaricales</taxon>
        <taxon>Pleurotineae</taxon>
        <taxon>Pterulaceae</taxon>
        <taxon>Pterulicium</taxon>
    </lineage>
</organism>
<protein>
    <submittedName>
        <fullName evidence="2">Uncharacterized protein</fullName>
    </submittedName>
</protein>
<evidence type="ECO:0000256" key="1">
    <source>
        <dbReference type="SAM" id="MobiDB-lite"/>
    </source>
</evidence>
<name>A0A5C3Q3Q4_9AGAR</name>
<dbReference type="AlphaFoldDB" id="A0A5C3Q3Q4"/>
<proteinExistence type="predicted"/>
<dbReference type="Proteomes" id="UP000305067">
    <property type="component" value="Unassembled WGS sequence"/>
</dbReference>
<evidence type="ECO:0000313" key="3">
    <source>
        <dbReference type="Proteomes" id="UP000305067"/>
    </source>
</evidence>
<reference evidence="2 3" key="1">
    <citation type="journal article" date="2019" name="Nat. Ecol. Evol.">
        <title>Megaphylogeny resolves global patterns of mushroom evolution.</title>
        <authorList>
            <person name="Varga T."/>
            <person name="Krizsan K."/>
            <person name="Foldi C."/>
            <person name="Dima B."/>
            <person name="Sanchez-Garcia M."/>
            <person name="Sanchez-Ramirez S."/>
            <person name="Szollosi G.J."/>
            <person name="Szarkandi J.G."/>
            <person name="Papp V."/>
            <person name="Albert L."/>
            <person name="Andreopoulos W."/>
            <person name="Angelini C."/>
            <person name="Antonin V."/>
            <person name="Barry K.W."/>
            <person name="Bougher N.L."/>
            <person name="Buchanan P."/>
            <person name="Buyck B."/>
            <person name="Bense V."/>
            <person name="Catcheside P."/>
            <person name="Chovatia M."/>
            <person name="Cooper J."/>
            <person name="Damon W."/>
            <person name="Desjardin D."/>
            <person name="Finy P."/>
            <person name="Geml J."/>
            <person name="Haridas S."/>
            <person name="Hughes K."/>
            <person name="Justo A."/>
            <person name="Karasinski D."/>
            <person name="Kautmanova I."/>
            <person name="Kiss B."/>
            <person name="Kocsube S."/>
            <person name="Kotiranta H."/>
            <person name="LaButti K.M."/>
            <person name="Lechner B.E."/>
            <person name="Liimatainen K."/>
            <person name="Lipzen A."/>
            <person name="Lukacs Z."/>
            <person name="Mihaltcheva S."/>
            <person name="Morgado L.N."/>
            <person name="Niskanen T."/>
            <person name="Noordeloos M.E."/>
            <person name="Ohm R.A."/>
            <person name="Ortiz-Santana B."/>
            <person name="Ovrebo C."/>
            <person name="Racz N."/>
            <person name="Riley R."/>
            <person name="Savchenko A."/>
            <person name="Shiryaev A."/>
            <person name="Soop K."/>
            <person name="Spirin V."/>
            <person name="Szebenyi C."/>
            <person name="Tomsovsky M."/>
            <person name="Tulloss R.E."/>
            <person name="Uehling J."/>
            <person name="Grigoriev I.V."/>
            <person name="Vagvolgyi C."/>
            <person name="Papp T."/>
            <person name="Martin F.M."/>
            <person name="Miettinen O."/>
            <person name="Hibbett D.S."/>
            <person name="Nagy L.G."/>
        </authorList>
    </citation>
    <scope>NUCLEOTIDE SEQUENCE [LARGE SCALE GENOMIC DNA]</scope>
    <source>
        <strain evidence="2 3">CBS 309.79</strain>
    </source>
</reference>
<keyword evidence="3" id="KW-1185">Reference proteome</keyword>
<evidence type="ECO:0000313" key="2">
    <source>
        <dbReference type="EMBL" id="TFK96146.1"/>
    </source>
</evidence>
<gene>
    <name evidence="2" type="ORF">BDV98DRAFT_576676</name>
</gene>
<sequence length="213" mass="23629">MCPNTRMSLQPALHTVHIHIGHTRLELERRSRIDVLRDLIRVLQPSAFGDQFLDFRRPAEPLRAVGEVLGDTEENVVVVFAFAHRAALDGGARRGVEELEVEVGAVGVVEAVDIIGSVVLERSHRLQGRDRIPPAAPYEVRDRTGNDASDGNNREREIQADDHLAFGFFGDVDEENRRGVCGWGDEAKKAVISVGRFEVDDSLVFHSCCLRVG</sequence>